<accession>A0A0F9DTN2</accession>
<name>A0A0F9DTN2_9ZZZZ</name>
<reference evidence="1" key="1">
    <citation type="journal article" date="2015" name="Nature">
        <title>Complex archaea that bridge the gap between prokaryotes and eukaryotes.</title>
        <authorList>
            <person name="Spang A."/>
            <person name="Saw J.H."/>
            <person name="Jorgensen S.L."/>
            <person name="Zaremba-Niedzwiedzka K."/>
            <person name="Martijn J."/>
            <person name="Lind A.E."/>
            <person name="van Eijk R."/>
            <person name="Schleper C."/>
            <person name="Guy L."/>
            <person name="Ettema T.J."/>
        </authorList>
    </citation>
    <scope>NUCLEOTIDE SEQUENCE</scope>
</reference>
<proteinExistence type="predicted"/>
<sequence length="82" mass="9361">MTPKPAQDKPVGKASRRCVALDSHGKQCRSTRTRVGYYHGDGEIYDYIVELSDEKTPAWVFVRLCKLHHGDWEKMKGKRGAL</sequence>
<organism evidence="1">
    <name type="scientific">marine sediment metagenome</name>
    <dbReference type="NCBI Taxonomy" id="412755"/>
    <lineage>
        <taxon>unclassified sequences</taxon>
        <taxon>metagenomes</taxon>
        <taxon>ecological metagenomes</taxon>
    </lineage>
</organism>
<protein>
    <submittedName>
        <fullName evidence="1">Uncharacterized protein</fullName>
    </submittedName>
</protein>
<dbReference type="EMBL" id="LAZR01037874">
    <property type="protein sequence ID" value="KKL21046.1"/>
    <property type="molecule type" value="Genomic_DNA"/>
</dbReference>
<gene>
    <name evidence="1" type="ORF">LCGC14_2449390</name>
</gene>
<evidence type="ECO:0000313" key="1">
    <source>
        <dbReference type="EMBL" id="KKL21046.1"/>
    </source>
</evidence>
<comment type="caution">
    <text evidence="1">The sequence shown here is derived from an EMBL/GenBank/DDBJ whole genome shotgun (WGS) entry which is preliminary data.</text>
</comment>
<dbReference type="AlphaFoldDB" id="A0A0F9DTN2"/>